<proteinExistence type="predicted"/>
<dbReference type="FunFam" id="3.40.50.720:FF:000357">
    <property type="entry name" value="Methionine adenosyltransferase 2 subunit beta"/>
    <property type="match status" value="1"/>
</dbReference>
<dbReference type="Proteomes" id="UP001302812">
    <property type="component" value="Unassembled WGS sequence"/>
</dbReference>
<dbReference type="Gene3D" id="3.40.50.720">
    <property type="entry name" value="NAD(P)-binding Rossmann-like Domain"/>
    <property type="match status" value="1"/>
</dbReference>
<feature type="domain" description="RmlD-like substrate binding" evidence="1">
    <location>
        <begin position="6"/>
        <end position="297"/>
    </location>
</feature>
<reference evidence="2" key="2">
    <citation type="submission" date="2023-05" db="EMBL/GenBank/DDBJ databases">
        <authorList>
            <consortium name="Lawrence Berkeley National Laboratory"/>
            <person name="Steindorff A."/>
            <person name="Hensen N."/>
            <person name="Bonometti L."/>
            <person name="Westerberg I."/>
            <person name="Brannstrom I.O."/>
            <person name="Guillou S."/>
            <person name="Cros-Aarteil S."/>
            <person name="Calhoun S."/>
            <person name="Haridas S."/>
            <person name="Kuo A."/>
            <person name="Mondo S."/>
            <person name="Pangilinan J."/>
            <person name="Riley R."/>
            <person name="Labutti K."/>
            <person name="Andreopoulos B."/>
            <person name="Lipzen A."/>
            <person name="Chen C."/>
            <person name="Yanf M."/>
            <person name="Daum C."/>
            <person name="Ng V."/>
            <person name="Clum A."/>
            <person name="Ohm R."/>
            <person name="Martin F."/>
            <person name="Silar P."/>
            <person name="Natvig D."/>
            <person name="Lalanne C."/>
            <person name="Gautier V."/>
            <person name="Ament-Velasquez S.L."/>
            <person name="Kruys A."/>
            <person name="Hutchinson M.I."/>
            <person name="Powell A.J."/>
            <person name="Barry K."/>
            <person name="Miller A.N."/>
            <person name="Grigoriev I.V."/>
            <person name="Debuchy R."/>
            <person name="Gladieux P."/>
            <person name="Thoren M.H."/>
            <person name="Johannesson H."/>
        </authorList>
    </citation>
    <scope>NUCLEOTIDE SEQUENCE</scope>
    <source>
        <strain evidence="2">CBS 508.74</strain>
    </source>
</reference>
<dbReference type="Pfam" id="PF04321">
    <property type="entry name" value="RmlD_sub_bind"/>
    <property type="match status" value="1"/>
</dbReference>
<reference evidence="2" key="1">
    <citation type="journal article" date="2023" name="Mol. Phylogenet. Evol.">
        <title>Genome-scale phylogeny and comparative genomics of the fungal order Sordariales.</title>
        <authorList>
            <person name="Hensen N."/>
            <person name="Bonometti L."/>
            <person name="Westerberg I."/>
            <person name="Brannstrom I.O."/>
            <person name="Guillou S."/>
            <person name="Cros-Aarteil S."/>
            <person name="Calhoun S."/>
            <person name="Haridas S."/>
            <person name="Kuo A."/>
            <person name="Mondo S."/>
            <person name="Pangilinan J."/>
            <person name="Riley R."/>
            <person name="LaButti K."/>
            <person name="Andreopoulos B."/>
            <person name="Lipzen A."/>
            <person name="Chen C."/>
            <person name="Yan M."/>
            <person name="Daum C."/>
            <person name="Ng V."/>
            <person name="Clum A."/>
            <person name="Steindorff A."/>
            <person name="Ohm R.A."/>
            <person name="Martin F."/>
            <person name="Silar P."/>
            <person name="Natvig D.O."/>
            <person name="Lalanne C."/>
            <person name="Gautier V."/>
            <person name="Ament-Velasquez S.L."/>
            <person name="Kruys A."/>
            <person name="Hutchinson M.I."/>
            <person name="Powell A.J."/>
            <person name="Barry K."/>
            <person name="Miller A.N."/>
            <person name="Grigoriev I.V."/>
            <person name="Debuchy R."/>
            <person name="Gladieux P."/>
            <person name="Hiltunen Thoren M."/>
            <person name="Johannesson H."/>
        </authorList>
    </citation>
    <scope>NUCLEOTIDE SEQUENCE</scope>
    <source>
        <strain evidence="2">CBS 508.74</strain>
    </source>
</reference>
<keyword evidence="3" id="KW-1185">Reference proteome</keyword>
<dbReference type="EMBL" id="MU853349">
    <property type="protein sequence ID" value="KAK4110787.1"/>
    <property type="molecule type" value="Genomic_DNA"/>
</dbReference>
<dbReference type="InterPro" id="IPR029903">
    <property type="entry name" value="RmlD-like-bd"/>
</dbReference>
<dbReference type="SUPFAM" id="SSF51735">
    <property type="entry name" value="NAD(P)-binding Rossmann-fold domains"/>
    <property type="match status" value="1"/>
</dbReference>
<sequence length="317" mass="35291">MASKTALVTGGTGFLGRQVVKRFASNNWNAKGTGFSRADGTSILKVDLAKGEEIERALDEQKFRPQVVVHCAANRFPDKVDKDPEGTRVVNVEASRTLARLCAQRSILLIYISTDYVFSGRPGEAPYEADAETGPTNLYGQTKLDGERAVLDEFKAAGKEGFGVVLRVPVLYGPAESNAESAVNVLMDSVQKAQKEGVKISMDHWALRYPTNTEDVARVCYAVRYLEAEDKASLPKVLQFSSEDKYTKYEICQLFGEIMGLPIDRIEPNTAGNDPNASVQRPYDCHLSTKALRELGIEVWTQDFVGWWRRECRAFRH</sequence>
<protein>
    <submittedName>
        <fullName evidence="2">NAD(P)-binding protein</fullName>
    </submittedName>
</protein>
<dbReference type="PANTHER" id="PTHR10491:SF4">
    <property type="entry name" value="METHIONINE ADENOSYLTRANSFERASE 2 SUBUNIT BETA"/>
    <property type="match status" value="1"/>
</dbReference>
<evidence type="ECO:0000313" key="2">
    <source>
        <dbReference type="EMBL" id="KAK4110787.1"/>
    </source>
</evidence>
<gene>
    <name evidence="2" type="ORF">N656DRAFT_203548</name>
</gene>
<name>A0AAN6TB11_9PEZI</name>
<dbReference type="InterPro" id="IPR005913">
    <property type="entry name" value="dTDP_dehydrorham_reduct"/>
</dbReference>
<dbReference type="GO" id="GO:0006556">
    <property type="term" value="P:S-adenosylmethionine biosynthetic process"/>
    <property type="evidence" value="ECO:0007669"/>
    <property type="project" value="TreeGrafter"/>
</dbReference>
<dbReference type="GO" id="GO:0048270">
    <property type="term" value="F:methionine adenosyltransferase regulator activity"/>
    <property type="evidence" value="ECO:0007669"/>
    <property type="project" value="TreeGrafter"/>
</dbReference>
<accession>A0AAN6TB11</accession>
<dbReference type="GO" id="GO:0048269">
    <property type="term" value="C:methionine adenosyltransferase complex"/>
    <property type="evidence" value="ECO:0007669"/>
    <property type="project" value="TreeGrafter"/>
</dbReference>
<dbReference type="GO" id="GO:0003909">
    <property type="term" value="F:DNA ligase activity"/>
    <property type="evidence" value="ECO:0007669"/>
    <property type="project" value="InterPro"/>
</dbReference>
<dbReference type="InterPro" id="IPR036291">
    <property type="entry name" value="NAD(P)-bd_dom_sf"/>
</dbReference>
<organism evidence="2 3">
    <name type="scientific">Canariomyces notabilis</name>
    <dbReference type="NCBI Taxonomy" id="2074819"/>
    <lineage>
        <taxon>Eukaryota</taxon>
        <taxon>Fungi</taxon>
        <taxon>Dikarya</taxon>
        <taxon>Ascomycota</taxon>
        <taxon>Pezizomycotina</taxon>
        <taxon>Sordariomycetes</taxon>
        <taxon>Sordariomycetidae</taxon>
        <taxon>Sordariales</taxon>
        <taxon>Chaetomiaceae</taxon>
        <taxon>Canariomyces</taxon>
    </lineage>
</organism>
<comment type="caution">
    <text evidence="2">The sequence shown here is derived from an EMBL/GenBank/DDBJ whole genome shotgun (WGS) entry which is preliminary data.</text>
</comment>
<dbReference type="CDD" id="cd05254">
    <property type="entry name" value="dTDP_HR_like_SDR_e"/>
    <property type="match status" value="1"/>
</dbReference>
<dbReference type="RefSeq" id="XP_064668357.1">
    <property type="nucleotide sequence ID" value="XM_064808879.1"/>
</dbReference>
<dbReference type="AlphaFoldDB" id="A0AAN6TB11"/>
<dbReference type="InterPro" id="IPR016059">
    <property type="entry name" value="DNA_ligase_ATP-dep_CS"/>
</dbReference>
<evidence type="ECO:0000259" key="1">
    <source>
        <dbReference type="Pfam" id="PF04321"/>
    </source>
</evidence>
<dbReference type="PROSITE" id="PS00697">
    <property type="entry name" value="DNA_LIGASE_A1"/>
    <property type="match status" value="1"/>
</dbReference>
<dbReference type="GeneID" id="89933002"/>
<evidence type="ECO:0000313" key="3">
    <source>
        <dbReference type="Proteomes" id="UP001302812"/>
    </source>
</evidence>
<dbReference type="PANTHER" id="PTHR10491">
    <property type="entry name" value="DTDP-4-DEHYDRORHAMNOSE REDUCTASE"/>
    <property type="match status" value="1"/>
</dbReference>